<feature type="region of interest" description="Disordered" evidence="1">
    <location>
        <begin position="38"/>
        <end position="62"/>
    </location>
</feature>
<dbReference type="AlphaFoldDB" id="A0A119MDV4"/>
<name>A0A119MDV4_9BURK</name>
<dbReference type="EMBL" id="LPIX01000013">
    <property type="protein sequence ID" value="KWE11759.1"/>
    <property type="molecule type" value="Genomic_DNA"/>
</dbReference>
<dbReference type="Proteomes" id="UP000062998">
    <property type="component" value="Unassembled WGS sequence"/>
</dbReference>
<comment type="caution">
    <text evidence="2">The sequence shown here is derived from an EMBL/GenBank/DDBJ whole genome shotgun (WGS) entry which is preliminary data.</text>
</comment>
<accession>A0A119MDV4</accession>
<evidence type="ECO:0000313" key="2">
    <source>
        <dbReference type="EMBL" id="KWE11759.1"/>
    </source>
</evidence>
<feature type="compositionally biased region" description="Basic residues" evidence="1">
    <location>
        <begin position="45"/>
        <end position="62"/>
    </location>
</feature>
<evidence type="ECO:0000313" key="3">
    <source>
        <dbReference type="Proteomes" id="UP000062998"/>
    </source>
</evidence>
<sequence length="62" mass="6884">MRAVTSIDAAVFSGVGAWRIDQRLIQFIMLTSPEIMDEPASGNCKRPRARPNARGRHYISPA</sequence>
<evidence type="ECO:0000256" key="1">
    <source>
        <dbReference type="SAM" id="MobiDB-lite"/>
    </source>
</evidence>
<protein>
    <submittedName>
        <fullName evidence="2">Uncharacterized protein</fullName>
    </submittedName>
</protein>
<reference evidence="2 3" key="1">
    <citation type="submission" date="2015-11" db="EMBL/GenBank/DDBJ databases">
        <title>Expanding the genomic diversity of Burkholderia species for the development of highly accurate diagnostics.</title>
        <authorList>
            <person name="Sahl J."/>
            <person name="Keim P."/>
            <person name="Wagner D."/>
        </authorList>
    </citation>
    <scope>NUCLEOTIDE SEQUENCE [LARGE SCALE GENOMIC DNA]</scope>
    <source>
        <strain evidence="2 3">MSMB2167WGS</strain>
    </source>
</reference>
<organism evidence="2 3">
    <name type="scientific">Burkholderia ubonensis</name>
    <dbReference type="NCBI Taxonomy" id="101571"/>
    <lineage>
        <taxon>Bacteria</taxon>
        <taxon>Pseudomonadati</taxon>
        <taxon>Pseudomonadota</taxon>
        <taxon>Betaproteobacteria</taxon>
        <taxon>Burkholderiales</taxon>
        <taxon>Burkholderiaceae</taxon>
        <taxon>Burkholderia</taxon>
        <taxon>Burkholderia cepacia complex</taxon>
    </lineage>
</organism>
<gene>
    <name evidence="2" type="ORF">WL73_32055</name>
</gene>
<proteinExistence type="predicted"/>